<name>A0A1W9KQI9_9BURK</name>
<dbReference type="EMBL" id="MTEI01000017">
    <property type="protein sequence ID" value="OQW86421.1"/>
    <property type="molecule type" value="Genomic_DNA"/>
</dbReference>
<protein>
    <submittedName>
        <fullName evidence="1">Uncharacterized protein</fullName>
    </submittedName>
</protein>
<accession>A0A1W9KQI9</accession>
<evidence type="ECO:0000313" key="1">
    <source>
        <dbReference type="EMBL" id="OQW86421.1"/>
    </source>
</evidence>
<comment type="caution">
    <text evidence="1">The sequence shown here is derived from an EMBL/GenBank/DDBJ whole genome shotgun (WGS) entry which is preliminary data.</text>
</comment>
<proteinExistence type="predicted"/>
<dbReference type="Proteomes" id="UP000192505">
    <property type="component" value="Unassembled WGS sequence"/>
</dbReference>
<reference evidence="1 2" key="1">
    <citation type="submission" date="2017-01" db="EMBL/GenBank/DDBJ databases">
        <title>Novel large sulfur bacteria in the metagenomes of groundwater-fed chemosynthetic microbial mats in the Lake Huron basin.</title>
        <authorList>
            <person name="Sharrar A.M."/>
            <person name="Flood B.E."/>
            <person name="Bailey J.V."/>
            <person name="Jones D.S."/>
            <person name="Biddanda B."/>
            <person name="Ruberg S.A."/>
            <person name="Marcus D.N."/>
            <person name="Dick G.J."/>
        </authorList>
    </citation>
    <scope>NUCLEOTIDE SEQUENCE [LARGE SCALE GENOMIC DNA]</scope>
    <source>
        <strain evidence="1">A7</strain>
    </source>
</reference>
<gene>
    <name evidence="1" type="ORF">BWK72_17570</name>
</gene>
<organism evidence="1 2">
    <name type="scientific">Rhodoferax ferrireducens</name>
    <dbReference type="NCBI Taxonomy" id="192843"/>
    <lineage>
        <taxon>Bacteria</taxon>
        <taxon>Pseudomonadati</taxon>
        <taxon>Pseudomonadota</taxon>
        <taxon>Betaproteobacteria</taxon>
        <taxon>Burkholderiales</taxon>
        <taxon>Comamonadaceae</taxon>
        <taxon>Rhodoferax</taxon>
    </lineage>
</organism>
<dbReference type="AlphaFoldDB" id="A0A1W9KQI9"/>
<sequence>MTTPIKTRHHYIPVTEITPGMVLGETVNVVERGVLSMVLHTGHILSEDNLRQLNAHHAEFICIDKPDDRTEAQIAEDAANNAHRVLEIFRDSDMSDPTLMALFDQVLGYRSQ</sequence>
<evidence type="ECO:0000313" key="2">
    <source>
        <dbReference type="Proteomes" id="UP000192505"/>
    </source>
</evidence>